<dbReference type="SUPFAM" id="SSF103473">
    <property type="entry name" value="MFS general substrate transporter"/>
    <property type="match status" value="1"/>
</dbReference>
<evidence type="ECO:0000256" key="7">
    <source>
        <dbReference type="SAM" id="Phobius"/>
    </source>
</evidence>
<comment type="caution">
    <text evidence="9">The sequence shown here is derived from an EMBL/GenBank/DDBJ whole genome shotgun (WGS) entry which is preliminary data.</text>
</comment>
<keyword evidence="5 7" id="KW-0472">Membrane</keyword>
<comment type="similarity">
    <text evidence="6">Belongs to the major facilitator superfamily. Allantoate permease family.</text>
</comment>
<keyword evidence="3 7" id="KW-0812">Transmembrane</keyword>
<dbReference type="OrthoDB" id="6730379at2759"/>
<reference evidence="9" key="1">
    <citation type="submission" date="2022-12" db="EMBL/GenBank/DDBJ databases">
        <authorList>
            <person name="Petersen C."/>
        </authorList>
    </citation>
    <scope>NUCLEOTIDE SEQUENCE</scope>
    <source>
        <strain evidence="9">IBT 15544</strain>
    </source>
</reference>
<feature type="transmembrane region" description="Helical" evidence="7">
    <location>
        <begin position="138"/>
        <end position="163"/>
    </location>
</feature>
<dbReference type="AlphaFoldDB" id="A0A9W9JEN0"/>
<dbReference type="Pfam" id="PF07690">
    <property type="entry name" value="MFS_1"/>
    <property type="match status" value="1"/>
</dbReference>
<feature type="transmembrane region" description="Helical" evidence="7">
    <location>
        <begin position="114"/>
        <end position="132"/>
    </location>
</feature>
<feature type="domain" description="Major facilitator superfamily (MFS) profile" evidence="8">
    <location>
        <begin position="47"/>
        <end position="472"/>
    </location>
</feature>
<dbReference type="FunFam" id="1.20.1250.20:FF:000064">
    <property type="entry name" value="MFS allantoate transporter"/>
    <property type="match status" value="1"/>
</dbReference>
<keyword evidence="2" id="KW-0813">Transport</keyword>
<evidence type="ECO:0000256" key="2">
    <source>
        <dbReference type="ARBA" id="ARBA00022448"/>
    </source>
</evidence>
<dbReference type="GO" id="GO:0016020">
    <property type="term" value="C:membrane"/>
    <property type="evidence" value="ECO:0007669"/>
    <property type="project" value="UniProtKB-SubCell"/>
</dbReference>
<feature type="transmembrane region" description="Helical" evidence="7">
    <location>
        <begin position="316"/>
        <end position="335"/>
    </location>
</feature>
<dbReference type="PANTHER" id="PTHR43791:SF103">
    <property type="entry name" value="MAJOR FACILITATOR SUPERFAMILY (MFS) PROFILE DOMAIN-CONTAINING PROTEIN-RELATED"/>
    <property type="match status" value="1"/>
</dbReference>
<evidence type="ECO:0000313" key="10">
    <source>
        <dbReference type="Proteomes" id="UP001150904"/>
    </source>
</evidence>
<evidence type="ECO:0000259" key="8">
    <source>
        <dbReference type="PROSITE" id="PS50850"/>
    </source>
</evidence>
<dbReference type="RefSeq" id="XP_058305355.1">
    <property type="nucleotide sequence ID" value="XM_058455367.1"/>
</dbReference>
<dbReference type="EMBL" id="JAPQKR010000015">
    <property type="protein sequence ID" value="KAJ5194867.1"/>
    <property type="molecule type" value="Genomic_DNA"/>
</dbReference>
<dbReference type="GeneID" id="83182668"/>
<dbReference type="Gene3D" id="1.20.1250.20">
    <property type="entry name" value="MFS general substrate transporter like domains"/>
    <property type="match status" value="1"/>
</dbReference>
<feature type="transmembrane region" description="Helical" evidence="7">
    <location>
        <begin position="175"/>
        <end position="195"/>
    </location>
</feature>
<feature type="transmembrane region" description="Helical" evidence="7">
    <location>
        <begin position="375"/>
        <end position="396"/>
    </location>
</feature>
<dbReference type="InterPro" id="IPR036259">
    <property type="entry name" value="MFS_trans_sf"/>
</dbReference>
<dbReference type="InterPro" id="IPR011701">
    <property type="entry name" value="MFS"/>
</dbReference>
<feature type="transmembrane region" description="Helical" evidence="7">
    <location>
        <begin position="341"/>
        <end position="363"/>
    </location>
</feature>
<sequence length="472" mass="52543">MDSGKEQTSFKDEAALTSGEIVGVCEGYEGYTAEEEKAVLRKIDTVILPFMCFVFFLQYLDKQSLSYAAVFGLIDDLNLTSSQYSWTSSIFYIGQLVSEYPFIYLMSRLPLAKFVGTTIIIWGVICMCLATPKNFTGFAAVRFLLGFSEGAVSPAFITITSIWYRKKEHTVRTALWITMNGLAQVIGCLLMYGIGKNGSFSLAPWRILFIICGALTVAAGLGFFMLMPNGPKDAWFLNSREKEEAMLDPKAWMVFWFGVLVTMQSPVLTFASLVIESIGYSKLDTMLYTAPSGAVQVAMLWIGTALVYFVPHQRTLVVLVLIIPPLIGCVFLMKLDVGAQWGLIVASWMSSCITAPWSILLSLSASNVKGNTKRAIVNTMFFIGYCAGCIGGPQLWTHKPRYTEGVITGIVTWCLLFVAVIVYRFLCALDNKNRDAGVISGGDMGRQIELDQNWLPKNDLTDKEDRQFRYVW</sequence>
<evidence type="ECO:0000256" key="4">
    <source>
        <dbReference type="ARBA" id="ARBA00022989"/>
    </source>
</evidence>
<organism evidence="9 10">
    <name type="scientific">Penicillium cinerascens</name>
    <dbReference type="NCBI Taxonomy" id="70096"/>
    <lineage>
        <taxon>Eukaryota</taxon>
        <taxon>Fungi</taxon>
        <taxon>Dikarya</taxon>
        <taxon>Ascomycota</taxon>
        <taxon>Pezizomycotina</taxon>
        <taxon>Eurotiomycetes</taxon>
        <taxon>Eurotiomycetidae</taxon>
        <taxon>Eurotiales</taxon>
        <taxon>Aspergillaceae</taxon>
        <taxon>Penicillium</taxon>
    </lineage>
</organism>
<evidence type="ECO:0000256" key="6">
    <source>
        <dbReference type="ARBA" id="ARBA00037968"/>
    </source>
</evidence>
<keyword evidence="4 7" id="KW-1133">Transmembrane helix</keyword>
<name>A0A9W9JEN0_9EURO</name>
<dbReference type="PROSITE" id="PS50850">
    <property type="entry name" value="MFS"/>
    <property type="match status" value="1"/>
</dbReference>
<gene>
    <name evidence="9" type="ORF">N7498_008305</name>
</gene>
<keyword evidence="10" id="KW-1185">Reference proteome</keyword>
<dbReference type="Proteomes" id="UP001150904">
    <property type="component" value="Unassembled WGS sequence"/>
</dbReference>
<feature type="transmembrane region" description="Helical" evidence="7">
    <location>
        <begin position="287"/>
        <end position="309"/>
    </location>
</feature>
<dbReference type="PANTHER" id="PTHR43791">
    <property type="entry name" value="PERMEASE-RELATED"/>
    <property type="match status" value="1"/>
</dbReference>
<comment type="subcellular location">
    <subcellularLocation>
        <location evidence="1">Membrane</location>
        <topology evidence="1">Multi-pass membrane protein</topology>
    </subcellularLocation>
</comment>
<reference evidence="9" key="2">
    <citation type="journal article" date="2023" name="IMA Fungus">
        <title>Comparative genomic study of the Penicillium genus elucidates a diverse pangenome and 15 lateral gene transfer events.</title>
        <authorList>
            <person name="Petersen C."/>
            <person name="Sorensen T."/>
            <person name="Nielsen M.R."/>
            <person name="Sondergaard T.E."/>
            <person name="Sorensen J.L."/>
            <person name="Fitzpatrick D.A."/>
            <person name="Frisvad J.C."/>
            <person name="Nielsen K.L."/>
        </authorList>
    </citation>
    <scope>NUCLEOTIDE SEQUENCE</scope>
    <source>
        <strain evidence="9">IBT 15544</strain>
    </source>
</reference>
<accession>A0A9W9JEN0</accession>
<dbReference type="InterPro" id="IPR020846">
    <property type="entry name" value="MFS_dom"/>
</dbReference>
<feature type="transmembrane region" description="Helical" evidence="7">
    <location>
        <begin position="251"/>
        <end position="275"/>
    </location>
</feature>
<proteinExistence type="inferred from homology"/>
<evidence type="ECO:0000256" key="1">
    <source>
        <dbReference type="ARBA" id="ARBA00004141"/>
    </source>
</evidence>
<feature type="transmembrane region" description="Helical" evidence="7">
    <location>
        <begin position="402"/>
        <end position="426"/>
    </location>
</feature>
<evidence type="ECO:0000256" key="5">
    <source>
        <dbReference type="ARBA" id="ARBA00023136"/>
    </source>
</evidence>
<feature type="transmembrane region" description="Helical" evidence="7">
    <location>
        <begin position="207"/>
        <end position="230"/>
    </location>
</feature>
<evidence type="ECO:0000313" key="9">
    <source>
        <dbReference type="EMBL" id="KAJ5194867.1"/>
    </source>
</evidence>
<evidence type="ECO:0000256" key="3">
    <source>
        <dbReference type="ARBA" id="ARBA00022692"/>
    </source>
</evidence>
<dbReference type="GO" id="GO:0022857">
    <property type="term" value="F:transmembrane transporter activity"/>
    <property type="evidence" value="ECO:0007669"/>
    <property type="project" value="InterPro"/>
</dbReference>
<protein>
    <submittedName>
        <fullName evidence="9">MFS general substrate transporter</fullName>
    </submittedName>
</protein>